<feature type="compositionally biased region" description="Basic and acidic residues" evidence="6">
    <location>
        <begin position="283"/>
        <end position="295"/>
    </location>
</feature>
<keyword evidence="4" id="KW-0862">Zinc</keyword>
<dbReference type="EMBL" id="JAWJWF010000045">
    <property type="protein sequence ID" value="KAK6626760.1"/>
    <property type="molecule type" value="Genomic_DNA"/>
</dbReference>
<feature type="compositionally biased region" description="Basic and acidic residues" evidence="6">
    <location>
        <begin position="495"/>
        <end position="514"/>
    </location>
</feature>
<feature type="region of interest" description="Disordered" evidence="6">
    <location>
        <begin position="351"/>
        <end position="694"/>
    </location>
</feature>
<feature type="region of interest" description="Disordered" evidence="6">
    <location>
        <begin position="74"/>
        <end position="98"/>
    </location>
</feature>
<feature type="compositionally biased region" description="Basic and acidic residues" evidence="6">
    <location>
        <begin position="1492"/>
        <end position="1503"/>
    </location>
</feature>
<feature type="compositionally biased region" description="Polar residues" evidence="6">
    <location>
        <begin position="253"/>
        <end position="268"/>
    </location>
</feature>
<feature type="compositionally biased region" description="Basic residues" evidence="6">
    <location>
        <begin position="85"/>
        <end position="97"/>
    </location>
</feature>
<feature type="region of interest" description="Disordered" evidence="6">
    <location>
        <begin position="988"/>
        <end position="1016"/>
    </location>
</feature>
<feature type="compositionally biased region" description="Basic and acidic residues" evidence="6">
    <location>
        <begin position="1002"/>
        <end position="1011"/>
    </location>
</feature>
<feature type="compositionally biased region" description="Basic and acidic residues" evidence="6">
    <location>
        <begin position="194"/>
        <end position="209"/>
    </location>
</feature>
<feature type="compositionally biased region" description="Basic and acidic residues" evidence="6">
    <location>
        <begin position="1779"/>
        <end position="1795"/>
    </location>
</feature>
<evidence type="ECO:0000256" key="6">
    <source>
        <dbReference type="SAM" id="MobiDB-lite"/>
    </source>
</evidence>
<feature type="compositionally biased region" description="Basic and acidic residues" evidence="6">
    <location>
        <begin position="388"/>
        <end position="413"/>
    </location>
</feature>
<feature type="domain" description="C2HC/C3H-type" evidence="7">
    <location>
        <begin position="133"/>
        <end position="162"/>
    </location>
</feature>
<feature type="compositionally biased region" description="Basic and acidic residues" evidence="6">
    <location>
        <begin position="627"/>
        <end position="648"/>
    </location>
</feature>
<feature type="domain" description="C2HC/C3H-type" evidence="7">
    <location>
        <begin position="23"/>
        <end position="52"/>
    </location>
</feature>
<reference evidence="8 9" key="1">
    <citation type="submission" date="2023-09" db="EMBL/GenBank/DDBJ databases">
        <title>Genomes of two closely related lineages of the louse Polyplax serrata with different host specificities.</title>
        <authorList>
            <person name="Martinu J."/>
            <person name="Tarabai H."/>
            <person name="Stefka J."/>
            <person name="Hypsa V."/>
        </authorList>
    </citation>
    <scope>NUCLEOTIDE SEQUENCE [LARGE SCALE GENOMIC DNA]</scope>
    <source>
        <strain evidence="8">98ZLc_SE</strain>
    </source>
</reference>
<dbReference type="PANTHER" id="PTHR13555">
    <property type="entry name" value="C2H2 ZINC FINGER CGI-62-RELATED"/>
    <property type="match status" value="1"/>
</dbReference>
<keyword evidence="2" id="KW-0677">Repeat</keyword>
<feature type="compositionally biased region" description="Basic and acidic residues" evidence="6">
    <location>
        <begin position="1822"/>
        <end position="1835"/>
    </location>
</feature>
<accession>A0ABR1AS45</accession>
<feature type="region of interest" description="Disordered" evidence="6">
    <location>
        <begin position="1778"/>
        <end position="1864"/>
    </location>
</feature>
<dbReference type="InterPro" id="IPR026319">
    <property type="entry name" value="ZC2HC1A/B-like"/>
</dbReference>
<organism evidence="8 9">
    <name type="scientific">Polyplax serrata</name>
    <name type="common">Common mouse louse</name>
    <dbReference type="NCBI Taxonomy" id="468196"/>
    <lineage>
        <taxon>Eukaryota</taxon>
        <taxon>Metazoa</taxon>
        <taxon>Ecdysozoa</taxon>
        <taxon>Arthropoda</taxon>
        <taxon>Hexapoda</taxon>
        <taxon>Insecta</taxon>
        <taxon>Pterygota</taxon>
        <taxon>Neoptera</taxon>
        <taxon>Paraneoptera</taxon>
        <taxon>Psocodea</taxon>
        <taxon>Troctomorpha</taxon>
        <taxon>Phthiraptera</taxon>
        <taxon>Anoplura</taxon>
        <taxon>Polyplacidae</taxon>
        <taxon>Polyplax</taxon>
    </lineage>
</organism>
<gene>
    <name evidence="8" type="ORF">RUM44_009237</name>
</gene>
<keyword evidence="9" id="KW-1185">Reference proteome</keyword>
<dbReference type="InterPro" id="IPR049899">
    <property type="entry name" value="Znf_C2HC_C3H"/>
</dbReference>
<feature type="region of interest" description="Disordered" evidence="6">
    <location>
        <begin position="1465"/>
        <end position="1530"/>
    </location>
</feature>
<evidence type="ECO:0000256" key="4">
    <source>
        <dbReference type="ARBA" id="ARBA00022833"/>
    </source>
</evidence>
<name>A0ABR1AS45_POLSC</name>
<dbReference type="Pfam" id="PF13913">
    <property type="entry name" value="zf-C2HC_2"/>
    <property type="match status" value="2"/>
</dbReference>
<protein>
    <recommendedName>
        <fullName evidence="7">C2HC/C3H-type domain-containing protein</fullName>
    </recommendedName>
</protein>
<feature type="compositionally biased region" description="Polar residues" evidence="6">
    <location>
        <begin position="1473"/>
        <end position="1488"/>
    </location>
</feature>
<feature type="region of interest" description="Disordered" evidence="6">
    <location>
        <begin position="190"/>
        <end position="308"/>
    </location>
</feature>
<feature type="compositionally biased region" description="Polar residues" evidence="6">
    <location>
        <begin position="1836"/>
        <end position="1846"/>
    </location>
</feature>
<evidence type="ECO:0000256" key="2">
    <source>
        <dbReference type="ARBA" id="ARBA00022737"/>
    </source>
</evidence>
<proteinExistence type="predicted"/>
<keyword evidence="3 5" id="KW-0863">Zinc-finger</keyword>
<dbReference type="PROSITE" id="PS52027">
    <property type="entry name" value="ZF_C2HC_C3H"/>
    <property type="match status" value="2"/>
</dbReference>
<feature type="compositionally biased region" description="Basic and acidic residues" evidence="6">
    <location>
        <begin position="656"/>
        <end position="672"/>
    </location>
</feature>
<evidence type="ECO:0000256" key="5">
    <source>
        <dbReference type="PROSITE-ProRule" id="PRU01371"/>
    </source>
</evidence>
<evidence type="ECO:0000256" key="1">
    <source>
        <dbReference type="ARBA" id="ARBA00022723"/>
    </source>
</evidence>
<evidence type="ECO:0000259" key="7">
    <source>
        <dbReference type="PROSITE" id="PS52027"/>
    </source>
</evidence>
<feature type="region of interest" description="Disordered" evidence="6">
    <location>
        <begin position="1039"/>
        <end position="1070"/>
    </location>
</feature>
<comment type="caution">
    <text evidence="8">The sequence shown here is derived from an EMBL/GenBank/DDBJ whole genome shotgun (WGS) entry which is preliminary data.</text>
</comment>
<feature type="region of interest" description="Disordered" evidence="6">
    <location>
        <begin position="1729"/>
        <end position="1766"/>
    </location>
</feature>
<evidence type="ECO:0000313" key="8">
    <source>
        <dbReference type="EMBL" id="KAK6626760.1"/>
    </source>
</evidence>
<dbReference type="Proteomes" id="UP001359485">
    <property type="component" value="Unassembled WGS sequence"/>
</dbReference>
<feature type="compositionally biased region" description="Polar residues" evidence="6">
    <location>
        <begin position="580"/>
        <end position="593"/>
    </location>
</feature>
<feature type="compositionally biased region" description="Basic and acidic residues" evidence="6">
    <location>
        <begin position="473"/>
        <end position="485"/>
    </location>
</feature>
<keyword evidence="1" id="KW-0479">Metal-binding</keyword>
<feature type="compositionally biased region" description="Basic residues" evidence="6">
    <location>
        <begin position="530"/>
        <end position="541"/>
    </location>
</feature>
<evidence type="ECO:0000256" key="3">
    <source>
        <dbReference type="ARBA" id="ARBA00022771"/>
    </source>
</evidence>
<sequence length="1901" mass="215933">MTKIDETIVNISIVKLFYEPPSVLLPCTICSRTFRPEVLSRHVKVCEKTASKKRRVFDSFKNRVSGTELEEFLGPAPLPGQTAKRTAKSPVKKKGPSKWKETHENLIAVLRAARGVQPPPETMVSSDPNKHGVNEQCPSCSRFFGPRAFDRHVEFCKEKTARIKVTPSKVSQAQERLEARTKYRAPLSVKPKLTTKEKYSPMLPRKESTETCSVGVASAKTSPPIPTLSRNSKTVSSASGKSNFSRSSERQRSVSPNKKNLVSNAKSSGKSEHPTNRSSNPPKIKENLRDPDSLRPKTGTKISSQEKLRSANLKLVQLEDDTLCKKTKSKQKPRDKKPVCALPSDDESIATVDSETTEAHIKRNSKVRNKWSSSESISRPPKKAAGKIKVEEKFSDDEKKPLKSSRGKLESGKKSKGQQKQQLNDLSVNDESFGIFVAPCSLSSSNNPPIRVSTKPTKNIVDNPKKIKKDKIRHSDEEKEIEKPMRFQRKGNVTHSDDEVVENPKKPTKKETHVNPEYCETTIKQNRGAHQPKKCGKRVKVKHSDEDFELPPTGKAHKSQETHTRVINSDDEEIIKKPTTRQISPKKNLNNFTLPEVEKKVNEPETSFQNAKIKKLERLPNSKIPKPRQDTATKTSRERENRENRNCQEDTFQVDESDRHVESRPKSRKEENAAVSAKHANGLCQPHVSEVDEKKEEIKKKAKKWQNISEMSTEDLLQMSEDFDMTYDGDEPTQNLSDSAIWEIAGEQFLKSEESNNAISVMSVDSLNEDNPKEQKLPSCADKNGDDFIVLHVTDPAKLDENDAAMKLSISEPCFPYSGDLTKSKDRRTADVVIFTARQNGIKKYERRRKLLKKKKQNREIPKMSTIREKTFLANDLPKEKRPKLEETKVKNSHDLTEFIENFFVMFPRNGNKYTETWKAKKKTFVENLKKNEVLGNAKVYKWHVSKDYHFRYLEDFGKSLEEDLMELKNLADGKKKRRKSYVKEFKRQKLKEKKCQKTKRNLSDENEVKSKTNSSPNKKYDYIEISLDDVIEVDDTPKTSKKKYKPKIMESKTQESASQNVDKEPEKSNDQLNVREIVEEPIGKHLDQEGDGMEQQNFDVSGLDDVKKFKTFEISNETTKFVKGKSIRMEIPVSKPHRKAKQEALNDASLETLDRFKSNVVDDFQATNRTSTPIKNLPEPEEYPESVSPILETFESADNVAHKEEPLGKIKDVDLKKIRPLAAEDFGNLSRRESREAMTAEAQSFNNQNSSLENIEEVDEEEEKNVSDTMSQKDVRSDIEIEDFIKSKPDAKRILSKEDNCLDGLFPKPRKILGTFMADESVTAVKLDYTANSVYDLKSKEERNLKEFCQLSNGSTRILQRRLKKGSRLPHIAVRNEEKKENSMISLIEMWKTKRGNSDIACNDAYKTKGQLPKIGKLTPLSNKNSFQIKSDVAELYEPFKQAERQMLALLSWPSTTDIKAAKDFSPKTKRNSNSNSNLKTSPTSAFTRYPDGKTVKNERQTNAKKNLNETFVNEETGRRTNSLQEKPTYTSADDWEQIFEKHFDLNRNDVTDKMTSSVKSALDGLLKNTIQNSFTEKFKSSAVTPTKGRNDLSDSSIIEEILYTSTPKQTSRVRHVDSMVESTKSRKSLQKSVDSTYDLEDINDSIGKVKGTEDKSKNRNSEISLSGLSFCSQISDTTLADEEVMRSNLEIVGKAAAAAAVSRTPRRKYARSQSVFEERNRMLFAKTYDPNATSSDDNEVDIVPKINDKQEKKSPPRNAYPKPVLSHFFRSQSVFDGRCKGDGDHTDEGDHMSSPESNRNRKAKLSGDSAYSSLNRRSPRRENPPKNIQEDRLSSSGSDTSLPNINDEYETKAKSTLPYDHGKTNQPVKMSKFCHECGSKYPVAVAKFCCECGVRRLII</sequence>
<feature type="compositionally biased region" description="Polar residues" evidence="6">
    <location>
        <begin position="228"/>
        <end position="246"/>
    </location>
</feature>
<evidence type="ECO:0000313" key="9">
    <source>
        <dbReference type="Proteomes" id="UP001359485"/>
    </source>
</evidence>
<feature type="compositionally biased region" description="Polar residues" evidence="6">
    <location>
        <begin position="1505"/>
        <end position="1530"/>
    </location>
</feature>
<feature type="compositionally biased region" description="Basic residues" evidence="6">
    <location>
        <begin position="989"/>
        <end position="1001"/>
    </location>
</feature>